<dbReference type="OrthoDB" id="9800029at2"/>
<sequence length="179" mass="19727">MLEGSSYAIQGYANPIQFLDRFDAGPGCVVLELRMPQMSGIELQARLGDAKPPLSIVFISDCPDVPSAVQAIKAGALDFLVKPVTAAALRDAIDRAVATDRARRTARADSEQARERYATLSPQERRVCRLAGDGLLNKQIAWELDLAEQTVRVYRSRAMRKLGVDNLAHLVRFLVCLDM</sequence>
<evidence type="ECO:0000259" key="4">
    <source>
        <dbReference type="PROSITE" id="PS50110"/>
    </source>
</evidence>
<dbReference type="InterPro" id="IPR001789">
    <property type="entry name" value="Sig_transdc_resp-reg_receiver"/>
</dbReference>
<name>A0A2S9XT50_9BACT</name>
<dbReference type="InterPro" id="IPR000792">
    <property type="entry name" value="Tscrpt_reg_LuxR_C"/>
</dbReference>
<evidence type="ECO:0000256" key="1">
    <source>
        <dbReference type="ARBA" id="ARBA00023125"/>
    </source>
</evidence>
<dbReference type="InterPro" id="IPR039420">
    <property type="entry name" value="WalR-like"/>
</dbReference>
<dbReference type="PRINTS" id="PR00038">
    <property type="entry name" value="HTHLUXR"/>
</dbReference>
<comment type="caution">
    <text evidence="5">The sequence shown here is derived from an EMBL/GenBank/DDBJ whole genome shotgun (WGS) entry which is preliminary data.</text>
</comment>
<dbReference type="GO" id="GO:0003677">
    <property type="term" value="F:DNA binding"/>
    <property type="evidence" value="ECO:0007669"/>
    <property type="project" value="UniProtKB-KW"/>
</dbReference>
<organism evidence="5 6">
    <name type="scientific">Enhygromyxa salina</name>
    <dbReference type="NCBI Taxonomy" id="215803"/>
    <lineage>
        <taxon>Bacteria</taxon>
        <taxon>Pseudomonadati</taxon>
        <taxon>Myxococcota</taxon>
        <taxon>Polyangia</taxon>
        <taxon>Nannocystales</taxon>
        <taxon>Nannocystaceae</taxon>
        <taxon>Enhygromyxa</taxon>
    </lineage>
</organism>
<reference evidence="5 6" key="1">
    <citation type="submission" date="2018-03" db="EMBL/GenBank/DDBJ databases">
        <title>Draft Genome Sequences of the Obligatory Marine Myxobacteria Enhygromyxa salina SWB007.</title>
        <authorList>
            <person name="Poehlein A."/>
            <person name="Moghaddam J.A."/>
            <person name="Harms H."/>
            <person name="Alanjari M."/>
            <person name="Koenig G.M."/>
            <person name="Daniel R."/>
            <person name="Schaeberle T.F."/>
        </authorList>
    </citation>
    <scope>NUCLEOTIDE SEQUENCE [LARGE SCALE GENOMIC DNA]</scope>
    <source>
        <strain evidence="5 6">SWB007</strain>
    </source>
</reference>
<dbReference type="Proteomes" id="UP000238823">
    <property type="component" value="Unassembled WGS sequence"/>
</dbReference>
<dbReference type="Gene3D" id="3.40.50.2300">
    <property type="match status" value="1"/>
</dbReference>
<proteinExistence type="predicted"/>
<dbReference type="EMBL" id="PVNL01000135">
    <property type="protein sequence ID" value="PRP96039.1"/>
    <property type="molecule type" value="Genomic_DNA"/>
</dbReference>
<dbReference type="Pfam" id="PF00196">
    <property type="entry name" value="GerE"/>
    <property type="match status" value="1"/>
</dbReference>
<keyword evidence="1" id="KW-0238">DNA-binding</keyword>
<feature type="domain" description="Response regulatory" evidence="4">
    <location>
        <begin position="1"/>
        <end position="97"/>
    </location>
</feature>
<evidence type="ECO:0000313" key="5">
    <source>
        <dbReference type="EMBL" id="PRP96039.1"/>
    </source>
</evidence>
<dbReference type="Gene3D" id="1.10.10.10">
    <property type="entry name" value="Winged helix-like DNA-binding domain superfamily/Winged helix DNA-binding domain"/>
    <property type="match status" value="1"/>
</dbReference>
<dbReference type="AlphaFoldDB" id="A0A2S9XT50"/>
<dbReference type="InterPro" id="IPR011006">
    <property type="entry name" value="CheY-like_superfamily"/>
</dbReference>
<dbReference type="InterPro" id="IPR036388">
    <property type="entry name" value="WH-like_DNA-bd_sf"/>
</dbReference>
<dbReference type="GO" id="GO:0000160">
    <property type="term" value="P:phosphorelay signal transduction system"/>
    <property type="evidence" value="ECO:0007669"/>
    <property type="project" value="InterPro"/>
</dbReference>
<dbReference type="Pfam" id="PF00072">
    <property type="entry name" value="Response_reg"/>
    <property type="match status" value="1"/>
</dbReference>
<protein>
    <submittedName>
        <fullName evidence="5">Response regulator protein TodT</fullName>
    </submittedName>
</protein>
<accession>A0A2S9XT50</accession>
<gene>
    <name evidence="5" type="primary">todT_2</name>
    <name evidence="5" type="ORF">ENSA7_68530</name>
</gene>
<evidence type="ECO:0000256" key="2">
    <source>
        <dbReference type="PROSITE-ProRule" id="PRU00169"/>
    </source>
</evidence>
<feature type="domain" description="HTH luxR-type" evidence="3">
    <location>
        <begin position="113"/>
        <end position="178"/>
    </location>
</feature>
<evidence type="ECO:0000313" key="6">
    <source>
        <dbReference type="Proteomes" id="UP000238823"/>
    </source>
</evidence>
<dbReference type="CDD" id="cd06170">
    <property type="entry name" value="LuxR_C_like"/>
    <property type="match status" value="1"/>
</dbReference>
<dbReference type="PANTHER" id="PTHR43214:SF44">
    <property type="entry name" value="TWO-COMPONENT RESPONSE REGULATOR"/>
    <property type="match status" value="1"/>
</dbReference>
<evidence type="ECO:0000259" key="3">
    <source>
        <dbReference type="PROSITE" id="PS50043"/>
    </source>
</evidence>
<dbReference type="SMART" id="SM00421">
    <property type="entry name" value="HTH_LUXR"/>
    <property type="match status" value="1"/>
</dbReference>
<dbReference type="GO" id="GO:0006355">
    <property type="term" value="P:regulation of DNA-templated transcription"/>
    <property type="evidence" value="ECO:0007669"/>
    <property type="project" value="InterPro"/>
</dbReference>
<dbReference type="PANTHER" id="PTHR43214">
    <property type="entry name" value="TWO-COMPONENT RESPONSE REGULATOR"/>
    <property type="match status" value="1"/>
</dbReference>
<dbReference type="SMART" id="SM00448">
    <property type="entry name" value="REC"/>
    <property type="match status" value="1"/>
</dbReference>
<dbReference type="PROSITE" id="PS50110">
    <property type="entry name" value="RESPONSE_REGULATORY"/>
    <property type="match status" value="1"/>
</dbReference>
<comment type="caution">
    <text evidence="2">Lacks conserved residue(s) required for the propagation of feature annotation.</text>
</comment>
<dbReference type="PROSITE" id="PS00622">
    <property type="entry name" value="HTH_LUXR_1"/>
    <property type="match status" value="1"/>
</dbReference>
<dbReference type="PROSITE" id="PS50043">
    <property type="entry name" value="HTH_LUXR_2"/>
    <property type="match status" value="1"/>
</dbReference>
<dbReference type="SUPFAM" id="SSF52172">
    <property type="entry name" value="CheY-like"/>
    <property type="match status" value="1"/>
</dbReference>